<feature type="region of interest" description="Disordered" evidence="7">
    <location>
        <begin position="395"/>
        <end position="424"/>
    </location>
</feature>
<feature type="compositionally biased region" description="Basic residues" evidence="7">
    <location>
        <begin position="137"/>
        <end position="149"/>
    </location>
</feature>
<comment type="caution">
    <text evidence="10">The sequence shown here is derived from an EMBL/GenBank/DDBJ whole genome shotgun (WGS) entry which is preliminary data.</text>
</comment>
<dbReference type="SUPFAM" id="SSF57501">
    <property type="entry name" value="Cystine-knot cytokines"/>
    <property type="match status" value="1"/>
</dbReference>
<name>A0AAV4CWI5_9GAST</name>
<dbReference type="InterPro" id="IPR029034">
    <property type="entry name" value="Cystine-knot_cytokine"/>
</dbReference>
<protein>
    <submittedName>
        <fullName evidence="10">Inhibin beta a chain</fullName>
    </submittedName>
</protein>
<dbReference type="GO" id="GO:0005125">
    <property type="term" value="F:cytokine activity"/>
    <property type="evidence" value="ECO:0007669"/>
    <property type="project" value="TreeGrafter"/>
</dbReference>
<organism evidence="10 11">
    <name type="scientific">Plakobranchus ocellatus</name>
    <dbReference type="NCBI Taxonomy" id="259542"/>
    <lineage>
        <taxon>Eukaryota</taxon>
        <taxon>Metazoa</taxon>
        <taxon>Spiralia</taxon>
        <taxon>Lophotrochozoa</taxon>
        <taxon>Mollusca</taxon>
        <taxon>Gastropoda</taxon>
        <taxon>Heterobranchia</taxon>
        <taxon>Euthyneura</taxon>
        <taxon>Panpulmonata</taxon>
        <taxon>Sacoglossa</taxon>
        <taxon>Placobranchoidea</taxon>
        <taxon>Plakobranchidae</taxon>
        <taxon>Plakobranchus</taxon>
    </lineage>
</organism>
<keyword evidence="5" id="KW-1015">Disulfide bond</keyword>
<dbReference type="EMBL" id="BLXT01007044">
    <property type="protein sequence ID" value="GFO36155.1"/>
    <property type="molecule type" value="Genomic_DNA"/>
</dbReference>
<dbReference type="PROSITE" id="PS00250">
    <property type="entry name" value="TGF_BETA_1"/>
    <property type="match status" value="1"/>
</dbReference>
<feature type="signal peptide" evidence="8">
    <location>
        <begin position="1"/>
        <end position="22"/>
    </location>
</feature>
<comment type="similarity">
    <text evidence="2 6">Belongs to the TGF-beta family.</text>
</comment>
<feature type="domain" description="TGF-beta family profile" evidence="9">
    <location>
        <begin position="321"/>
        <end position="508"/>
    </location>
</feature>
<dbReference type="PROSITE" id="PS51362">
    <property type="entry name" value="TGF_BETA_2"/>
    <property type="match status" value="1"/>
</dbReference>
<dbReference type="SMART" id="SM00204">
    <property type="entry name" value="TGFB"/>
    <property type="match status" value="1"/>
</dbReference>
<evidence type="ECO:0000256" key="7">
    <source>
        <dbReference type="SAM" id="MobiDB-lite"/>
    </source>
</evidence>
<dbReference type="PANTHER" id="PTHR11848:SF262">
    <property type="entry name" value="LD29161P"/>
    <property type="match status" value="1"/>
</dbReference>
<gene>
    <name evidence="10" type="ORF">PoB_006266000</name>
</gene>
<evidence type="ECO:0000313" key="11">
    <source>
        <dbReference type="Proteomes" id="UP000735302"/>
    </source>
</evidence>
<feature type="chain" id="PRO_5043763886" evidence="8">
    <location>
        <begin position="23"/>
        <end position="509"/>
    </location>
</feature>
<evidence type="ECO:0000256" key="8">
    <source>
        <dbReference type="SAM" id="SignalP"/>
    </source>
</evidence>
<reference evidence="10 11" key="1">
    <citation type="journal article" date="2021" name="Elife">
        <title>Chloroplast acquisition without the gene transfer in kleptoplastic sea slugs, Plakobranchus ocellatus.</title>
        <authorList>
            <person name="Maeda T."/>
            <person name="Takahashi S."/>
            <person name="Yoshida T."/>
            <person name="Shimamura S."/>
            <person name="Takaki Y."/>
            <person name="Nagai Y."/>
            <person name="Toyoda A."/>
            <person name="Suzuki Y."/>
            <person name="Arimoto A."/>
            <person name="Ishii H."/>
            <person name="Satoh N."/>
            <person name="Nishiyama T."/>
            <person name="Hasebe M."/>
            <person name="Maruyama T."/>
            <person name="Minagawa J."/>
            <person name="Obokata J."/>
            <person name="Shigenobu S."/>
        </authorList>
    </citation>
    <scope>NUCLEOTIDE SEQUENCE [LARGE SCALE GENOMIC DNA]</scope>
</reference>
<feature type="region of interest" description="Disordered" evidence="7">
    <location>
        <begin position="137"/>
        <end position="178"/>
    </location>
</feature>
<evidence type="ECO:0000256" key="5">
    <source>
        <dbReference type="ARBA" id="ARBA00023157"/>
    </source>
</evidence>
<keyword evidence="3" id="KW-0964">Secreted</keyword>
<dbReference type="PANTHER" id="PTHR11848">
    <property type="entry name" value="TGF-BETA FAMILY"/>
    <property type="match status" value="1"/>
</dbReference>
<dbReference type="Gene3D" id="2.10.90.10">
    <property type="entry name" value="Cystine-knot cytokines"/>
    <property type="match status" value="1"/>
</dbReference>
<evidence type="ECO:0000256" key="2">
    <source>
        <dbReference type="ARBA" id="ARBA00006656"/>
    </source>
</evidence>
<dbReference type="GO" id="GO:0005615">
    <property type="term" value="C:extracellular space"/>
    <property type="evidence" value="ECO:0007669"/>
    <property type="project" value="TreeGrafter"/>
</dbReference>
<accession>A0AAV4CWI5</accession>
<dbReference type="Proteomes" id="UP000735302">
    <property type="component" value="Unassembled WGS sequence"/>
</dbReference>
<feature type="region of interest" description="Disordered" evidence="7">
    <location>
        <begin position="57"/>
        <end position="85"/>
    </location>
</feature>
<evidence type="ECO:0000256" key="4">
    <source>
        <dbReference type="ARBA" id="ARBA00023030"/>
    </source>
</evidence>
<keyword evidence="11" id="KW-1185">Reference proteome</keyword>
<keyword evidence="4 6" id="KW-0339">Growth factor</keyword>
<dbReference type="Pfam" id="PF00019">
    <property type="entry name" value="TGF_beta"/>
    <property type="match status" value="1"/>
</dbReference>
<feature type="compositionally biased region" description="Low complexity" evidence="7">
    <location>
        <begin position="395"/>
        <end position="421"/>
    </location>
</feature>
<keyword evidence="8" id="KW-0732">Signal</keyword>
<feature type="compositionally biased region" description="Basic and acidic residues" evidence="7">
    <location>
        <begin position="165"/>
        <end position="178"/>
    </location>
</feature>
<dbReference type="AlphaFoldDB" id="A0AAV4CWI5"/>
<dbReference type="GO" id="GO:0008083">
    <property type="term" value="F:growth factor activity"/>
    <property type="evidence" value="ECO:0007669"/>
    <property type="project" value="UniProtKB-KW"/>
</dbReference>
<evidence type="ECO:0000256" key="3">
    <source>
        <dbReference type="ARBA" id="ARBA00022525"/>
    </source>
</evidence>
<evidence type="ECO:0000313" key="10">
    <source>
        <dbReference type="EMBL" id="GFO36155.1"/>
    </source>
</evidence>
<evidence type="ECO:0000256" key="6">
    <source>
        <dbReference type="RuleBase" id="RU000354"/>
    </source>
</evidence>
<dbReference type="InterPro" id="IPR017948">
    <property type="entry name" value="TGFb_CS"/>
</dbReference>
<dbReference type="InterPro" id="IPR001839">
    <property type="entry name" value="TGF-b_C"/>
</dbReference>
<dbReference type="InterPro" id="IPR015615">
    <property type="entry name" value="TGF-beta-rel"/>
</dbReference>
<sequence>MSTLFHLAALVLLMQTFTSIQTQDPDKGGNVFQAISRVISKEKIKQRIMRGLNLTNNEVSLPGSTRDLPTHPDGNSPTDRVTQKQHRTLTVFSKTSGSTLPGTMSFTLDSQVRALADDIETAKLVLHLWDDRRRRRGGRNMRRTQRKLRATSAIRNGTQDASLSKSEKRNRLESRFGSMKLEKGGRSVSREVNARKIHRRKIRRRRQRKTRVKVVVRVLIPDIKRKRRIAVGRTNVNRFGRSTLNIKLPKGIIVEAAKARDHILTLQVLCKRCGKHIHLDRVLTLAPNSDPTQEEQMVWLNPYRPYVFLQISQTSSEARGRRKRALSNECPWVTDNNKLSLWNKPGIGQCCSERIWVSFEELGLSNLIVYPEGFATDVCSGSCKAIDAPSLTLLPSSSSSSPLSKVSSSSSSSKSSVLSPSRVSDKPLLRNGNFTEHLQLPNSPKLLGNSSLFETSRGTGLSLSETAPFSECAPLHTHPLGLLYIDPASNDVMYREISGVIQQSCGCID</sequence>
<evidence type="ECO:0000259" key="9">
    <source>
        <dbReference type="PROSITE" id="PS51362"/>
    </source>
</evidence>
<evidence type="ECO:0000256" key="1">
    <source>
        <dbReference type="ARBA" id="ARBA00004613"/>
    </source>
</evidence>
<proteinExistence type="inferred from homology"/>
<feature type="compositionally biased region" description="Polar residues" evidence="7">
    <location>
        <begin position="153"/>
        <end position="164"/>
    </location>
</feature>
<comment type="subcellular location">
    <subcellularLocation>
        <location evidence="1">Secreted</location>
    </subcellularLocation>
</comment>